<dbReference type="InterPro" id="IPR036390">
    <property type="entry name" value="WH_DNA-bd_sf"/>
</dbReference>
<evidence type="ECO:0000313" key="6">
    <source>
        <dbReference type="EMBL" id="GLX78810.1"/>
    </source>
</evidence>
<proteinExistence type="inferred from homology"/>
<comment type="caution">
    <text evidence="6">The sequence shown here is derived from an EMBL/GenBank/DDBJ whole genome shotgun (WGS) entry which is preliminary data.</text>
</comment>
<evidence type="ECO:0000256" key="2">
    <source>
        <dbReference type="ARBA" id="ARBA00023015"/>
    </source>
</evidence>
<gene>
    <name evidence="6" type="primary">metR</name>
    <name evidence="6" type="ORF">tinsulaeT_21500</name>
</gene>
<dbReference type="Pfam" id="PF03466">
    <property type="entry name" value="LysR_substrate"/>
    <property type="match status" value="1"/>
</dbReference>
<keyword evidence="3" id="KW-0238">DNA-binding</keyword>
<dbReference type="PROSITE" id="PS50931">
    <property type="entry name" value="HTH_LYSR"/>
    <property type="match status" value="1"/>
</dbReference>
<evidence type="ECO:0000313" key="7">
    <source>
        <dbReference type="Proteomes" id="UP001157186"/>
    </source>
</evidence>
<dbReference type="Gene3D" id="1.10.10.10">
    <property type="entry name" value="Winged helix-like DNA-binding domain superfamily/Winged helix DNA-binding domain"/>
    <property type="match status" value="1"/>
</dbReference>
<reference evidence="6 7" key="1">
    <citation type="submission" date="2023-03" db="EMBL/GenBank/DDBJ databases">
        <title>Draft genome sequence of Thalassotalea insulae KCTC 62186T.</title>
        <authorList>
            <person name="Sawabe T."/>
        </authorList>
    </citation>
    <scope>NUCLEOTIDE SEQUENCE [LARGE SCALE GENOMIC DNA]</scope>
    <source>
        <strain evidence="6 7">KCTC 62186</strain>
    </source>
</reference>
<dbReference type="SUPFAM" id="SSF46785">
    <property type="entry name" value="Winged helix' DNA-binding domain"/>
    <property type="match status" value="1"/>
</dbReference>
<dbReference type="RefSeq" id="WP_284244681.1">
    <property type="nucleotide sequence ID" value="NZ_BSST01000001.1"/>
</dbReference>
<dbReference type="SUPFAM" id="SSF53850">
    <property type="entry name" value="Periplasmic binding protein-like II"/>
    <property type="match status" value="1"/>
</dbReference>
<dbReference type="PANTHER" id="PTHR30126:SF25">
    <property type="entry name" value="HTH-TYPE TRANSCRIPTIONAL REGULATOR METR"/>
    <property type="match status" value="1"/>
</dbReference>
<evidence type="ECO:0000259" key="5">
    <source>
        <dbReference type="PROSITE" id="PS50931"/>
    </source>
</evidence>
<dbReference type="CDD" id="cd05466">
    <property type="entry name" value="PBP2_LTTR_substrate"/>
    <property type="match status" value="1"/>
</dbReference>
<dbReference type="PANTHER" id="PTHR30126">
    <property type="entry name" value="HTH-TYPE TRANSCRIPTIONAL REGULATOR"/>
    <property type="match status" value="1"/>
</dbReference>
<evidence type="ECO:0000256" key="4">
    <source>
        <dbReference type="ARBA" id="ARBA00023163"/>
    </source>
</evidence>
<organism evidence="6 7">
    <name type="scientific">Thalassotalea insulae</name>
    <dbReference type="NCBI Taxonomy" id="2056778"/>
    <lineage>
        <taxon>Bacteria</taxon>
        <taxon>Pseudomonadati</taxon>
        <taxon>Pseudomonadota</taxon>
        <taxon>Gammaproteobacteria</taxon>
        <taxon>Alteromonadales</taxon>
        <taxon>Colwelliaceae</taxon>
        <taxon>Thalassotalea</taxon>
    </lineage>
</organism>
<evidence type="ECO:0000256" key="1">
    <source>
        <dbReference type="ARBA" id="ARBA00009437"/>
    </source>
</evidence>
<accession>A0ABQ6GS73</accession>
<dbReference type="InterPro" id="IPR005119">
    <property type="entry name" value="LysR_subst-bd"/>
</dbReference>
<protein>
    <submittedName>
        <fullName evidence="6">LysR family transcriptional regulator</fullName>
    </submittedName>
</protein>
<feature type="domain" description="HTH lysR-type" evidence="5">
    <location>
        <begin position="8"/>
        <end position="65"/>
    </location>
</feature>
<comment type="similarity">
    <text evidence="1">Belongs to the LysR transcriptional regulatory family.</text>
</comment>
<keyword evidence="2" id="KW-0805">Transcription regulation</keyword>
<dbReference type="InterPro" id="IPR000847">
    <property type="entry name" value="LysR_HTH_N"/>
</dbReference>
<sequence>MDISKSQLSISHLKMICALERCETVKEAAQELFITQPALTNRIREAERRLNSQLFIRRGRKIIMSNAGKRLLYSAQKILQELARAEHDIGRLTDGIEQVLRVGLPHYASFQWLPEVMKGFHQHYAHIEIEISAQAAKQPLNALINHEVDIAMISTAEHQLQLDDKQFGSICLVEDELVACLAKEHPKAQQGYLTAEDFAGETYVTNSTVPEKDREYELLFKPQGVLPKKVLQVGFNDAIIELVKANLGISIFSKRQIHRYLDSSQQEIKIIPLTEQGLTVFWHLVYLNHPLIAAPAQTFAKILQQQLIKLSK</sequence>
<dbReference type="Pfam" id="PF00126">
    <property type="entry name" value="HTH_1"/>
    <property type="match status" value="1"/>
</dbReference>
<dbReference type="EMBL" id="BSST01000001">
    <property type="protein sequence ID" value="GLX78810.1"/>
    <property type="molecule type" value="Genomic_DNA"/>
</dbReference>
<evidence type="ECO:0000256" key="3">
    <source>
        <dbReference type="ARBA" id="ARBA00023125"/>
    </source>
</evidence>
<dbReference type="Proteomes" id="UP001157186">
    <property type="component" value="Unassembled WGS sequence"/>
</dbReference>
<dbReference type="Gene3D" id="3.40.190.10">
    <property type="entry name" value="Periplasmic binding protein-like II"/>
    <property type="match status" value="2"/>
</dbReference>
<keyword evidence="4" id="KW-0804">Transcription</keyword>
<dbReference type="InterPro" id="IPR036388">
    <property type="entry name" value="WH-like_DNA-bd_sf"/>
</dbReference>
<keyword evidence="7" id="KW-1185">Reference proteome</keyword>
<name>A0ABQ6GS73_9GAMM</name>